<proteinExistence type="predicted"/>
<accession>A0A6N9H5V9</accession>
<reference evidence="2 3" key="1">
    <citation type="submission" date="2020-01" db="EMBL/GenBank/DDBJ databases">
        <authorList>
            <person name="Deng T."/>
        </authorList>
    </citation>
    <scope>NUCLEOTIDE SEQUENCE [LARGE SCALE GENOMIC DNA]</scope>
    <source>
        <strain evidence="2 3">5221</strain>
    </source>
</reference>
<dbReference type="EMBL" id="WWEQ01000017">
    <property type="protein sequence ID" value="MYM19487.1"/>
    <property type="molecule type" value="Genomic_DNA"/>
</dbReference>
<keyword evidence="3" id="KW-1185">Reference proteome</keyword>
<sequence>MSPEPAAAPDGDRAVPAAGSAAAPEAAAASAGTAVRIDIVPAAPYWALCAASAASPPAEAAHRRRIRAAFARPAVLPVPALPPVAGLGAFGIDAGVDLRTGQRLTGREWEHRCAQLTGDERSAALAAHPAVGVAALLAARSGGALRPWPVSASPARPGGAPQTHPGGAPDHLVLPIDLSAASTADGPLAAVPGAEEFDAAVLAALARRDAAGLRRCAAQAERFAADLTLLLAALELAAAAGLRFAAERGAAAEASCEPVHGSRVCTATVHGHWEAA</sequence>
<gene>
    <name evidence="2" type="ORF">GSY69_05770</name>
</gene>
<dbReference type="Proteomes" id="UP000469215">
    <property type="component" value="Unassembled WGS sequence"/>
</dbReference>
<protein>
    <submittedName>
        <fullName evidence="2">Uncharacterized protein</fullName>
    </submittedName>
</protein>
<comment type="caution">
    <text evidence="2">The sequence shown here is derived from an EMBL/GenBank/DDBJ whole genome shotgun (WGS) entry which is preliminary data.</text>
</comment>
<evidence type="ECO:0000256" key="1">
    <source>
        <dbReference type="SAM" id="MobiDB-lite"/>
    </source>
</evidence>
<name>A0A6N9H5V9_9MICO</name>
<dbReference type="RefSeq" id="WP_160952918.1">
    <property type="nucleotide sequence ID" value="NZ_WWEQ01000017.1"/>
</dbReference>
<evidence type="ECO:0000313" key="3">
    <source>
        <dbReference type="Proteomes" id="UP000469215"/>
    </source>
</evidence>
<evidence type="ECO:0000313" key="2">
    <source>
        <dbReference type="EMBL" id="MYM19487.1"/>
    </source>
</evidence>
<organism evidence="2 3">
    <name type="scientific">Brevibacterium rongguiense</name>
    <dbReference type="NCBI Taxonomy" id="2695267"/>
    <lineage>
        <taxon>Bacteria</taxon>
        <taxon>Bacillati</taxon>
        <taxon>Actinomycetota</taxon>
        <taxon>Actinomycetes</taxon>
        <taxon>Micrococcales</taxon>
        <taxon>Brevibacteriaceae</taxon>
        <taxon>Brevibacterium</taxon>
    </lineage>
</organism>
<feature type="region of interest" description="Disordered" evidence="1">
    <location>
        <begin position="148"/>
        <end position="168"/>
    </location>
</feature>
<dbReference type="AlphaFoldDB" id="A0A6N9H5V9"/>
<feature type="region of interest" description="Disordered" evidence="1">
    <location>
        <begin position="1"/>
        <end position="23"/>
    </location>
</feature>
<feature type="compositionally biased region" description="Low complexity" evidence="1">
    <location>
        <begin position="14"/>
        <end position="23"/>
    </location>
</feature>